<evidence type="ECO:0000313" key="2">
    <source>
        <dbReference type="Proteomes" id="UP001066276"/>
    </source>
</evidence>
<dbReference type="Proteomes" id="UP001066276">
    <property type="component" value="Chromosome 2_2"/>
</dbReference>
<gene>
    <name evidence="1" type="ORF">NDU88_001706</name>
</gene>
<proteinExistence type="predicted"/>
<keyword evidence="2" id="KW-1185">Reference proteome</keyword>
<evidence type="ECO:0000313" key="1">
    <source>
        <dbReference type="EMBL" id="KAJ1192399.1"/>
    </source>
</evidence>
<organism evidence="1 2">
    <name type="scientific">Pleurodeles waltl</name>
    <name type="common">Iberian ribbed newt</name>
    <dbReference type="NCBI Taxonomy" id="8319"/>
    <lineage>
        <taxon>Eukaryota</taxon>
        <taxon>Metazoa</taxon>
        <taxon>Chordata</taxon>
        <taxon>Craniata</taxon>
        <taxon>Vertebrata</taxon>
        <taxon>Euteleostomi</taxon>
        <taxon>Amphibia</taxon>
        <taxon>Batrachia</taxon>
        <taxon>Caudata</taxon>
        <taxon>Salamandroidea</taxon>
        <taxon>Salamandridae</taxon>
        <taxon>Pleurodelinae</taxon>
        <taxon>Pleurodeles</taxon>
    </lineage>
</organism>
<reference evidence="1" key="1">
    <citation type="journal article" date="2022" name="bioRxiv">
        <title>Sequencing and chromosome-scale assembly of the giantPleurodeles waltlgenome.</title>
        <authorList>
            <person name="Brown T."/>
            <person name="Elewa A."/>
            <person name="Iarovenko S."/>
            <person name="Subramanian E."/>
            <person name="Araus A.J."/>
            <person name="Petzold A."/>
            <person name="Susuki M."/>
            <person name="Suzuki K.-i.T."/>
            <person name="Hayashi T."/>
            <person name="Toyoda A."/>
            <person name="Oliveira C."/>
            <person name="Osipova E."/>
            <person name="Leigh N.D."/>
            <person name="Simon A."/>
            <person name="Yun M.H."/>
        </authorList>
    </citation>
    <scope>NUCLEOTIDE SEQUENCE</scope>
    <source>
        <strain evidence="1">20211129_DDA</strain>
        <tissue evidence="1">Liver</tissue>
    </source>
</reference>
<dbReference type="EMBL" id="JANPWB010000004">
    <property type="protein sequence ID" value="KAJ1192399.1"/>
    <property type="molecule type" value="Genomic_DNA"/>
</dbReference>
<comment type="caution">
    <text evidence="1">The sequence shown here is derived from an EMBL/GenBank/DDBJ whole genome shotgun (WGS) entry which is preliminary data.</text>
</comment>
<protein>
    <submittedName>
        <fullName evidence="1">Uncharacterized protein</fullName>
    </submittedName>
</protein>
<sequence length="84" mass="9733">MRLAPRGSRTAQESCRVAQGPNVYRRLDLRWARVLNATWAEHEDIMLWTMRLGDKDASGKRLRRYNAEVFDVGFGHLTFDPEGL</sequence>
<dbReference type="AlphaFoldDB" id="A0AAV7UWU9"/>
<accession>A0AAV7UWU9</accession>
<name>A0AAV7UWU9_PLEWA</name>